<evidence type="ECO:0000256" key="3">
    <source>
        <dbReference type="SAM" id="SignalP"/>
    </source>
</evidence>
<dbReference type="AlphaFoldDB" id="A0AAD9UCY3"/>
<feature type="domain" description="Laminin N-terminal" evidence="4">
    <location>
        <begin position="32"/>
        <end position="126"/>
    </location>
</feature>
<feature type="signal peptide" evidence="3">
    <location>
        <begin position="1"/>
        <end position="19"/>
    </location>
</feature>
<evidence type="ECO:0000259" key="4">
    <source>
        <dbReference type="PROSITE" id="PS51117"/>
    </source>
</evidence>
<proteinExistence type="predicted"/>
<keyword evidence="3" id="KW-0732">Signal</keyword>
<dbReference type="PROSITE" id="PS51117">
    <property type="entry name" value="LAMININ_NTER"/>
    <property type="match status" value="1"/>
</dbReference>
<keyword evidence="6" id="KW-1185">Reference proteome</keyword>
<dbReference type="InterPro" id="IPR008211">
    <property type="entry name" value="Laminin_N"/>
</dbReference>
<protein>
    <recommendedName>
        <fullName evidence="4">Laminin N-terminal domain-containing protein</fullName>
    </recommendedName>
</protein>
<dbReference type="GO" id="GO:0009887">
    <property type="term" value="P:animal organ morphogenesis"/>
    <property type="evidence" value="ECO:0007669"/>
    <property type="project" value="TreeGrafter"/>
</dbReference>
<keyword evidence="2" id="KW-0424">Laminin EGF-like domain</keyword>
<dbReference type="Proteomes" id="UP001209878">
    <property type="component" value="Unassembled WGS sequence"/>
</dbReference>
<evidence type="ECO:0000313" key="6">
    <source>
        <dbReference type="Proteomes" id="UP001209878"/>
    </source>
</evidence>
<dbReference type="SMART" id="SM00136">
    <property type="entry name" value="LamNT"/>
    <property type="match status" value="1"/>
</dbReference>
<accession>A0AAD9UCY3</accession>
<comment type="caution">
    <text evidence="5">The sequence shown here is derived from an EMBL/GenBank/DDBJ whole genome shotgun (WGS) entry which is preliminary data.</text>
</comment>
<evidence type="ECO:0000313" key="5">
    <source>
        <dbReference type="EMBL" id="KAK2184715.1"/>
    </source>
</evidence>
<dbReference type="PANTHER" id="PTHR10574:SF435">
    <property type="entry name" value="LAMININ SUBUNIT GAMMA-1"/>
    <property type="match status" value="1"/>
</dbReference>
<dbReference type="PANTHER" id="PTHR10574">
    <property type="entry name" value="NETRIN/LAMININ-RELATED"/>
    <property type="match status" value="1"/>
</dbReference>
<organism evidence="5 6">
    <name type="scientific">Ridgeia piscesae</name>
    <name type="common">Tubeworm</name>
    <dbReference type="NCBI Taxonomy" id="27915"/>
    <lineage>
        <taxon>Eukaryota</taxon>
        <taxon>Metazoa</taxon>
        <taxon>Spiralia</taxon>
        <taxon>Lophotrochozoa</taxon>
        <taxon>Annelida</taxon>
        <taxon>Polychaeta</taxon>
        <taxon>Sedentaria</taxon>
        <taxon>Canalipalpata</taxon>
        <taxon>Sabellida</taxon>
        <taxon>Siboglinidae</taxon>
        <taxon>Ridgeia</taxon>
    </lineage>
</organism>
<evidence type="ECO:0000256" key="2">
    <source>
        <dbReference type="ARBA" id="ARBA00023292"/>
    </source>
</evidence>
<keyword evidence="1" id="KW-1015">Disulfide bond</keyword>
<feature type="chain" id="PRO_5042110752" description="Laminin N-terminal domain-containing protein" evidence="3">
    <location>
        <begin position="20"/>
        <end position="126"/>
    </location>
</feature>
<dbReference type="GO" id="GO:0009888">
    <property type="term" value="P:tissue development"/>
    <property type="evidence" value="ECO:0007669"/>
    <property type="project" value="TreeGrafter"/>
</dbReference>
<reference evidence="5" key="1">
    <citation type="journal article" date="2023" name="Mol. Biol. Evol.">
        <title>Third-Generation Sequencing Reveals the Adaptive Role of the Epigenome in Three Deep-Sea Polychaetes.</title>
        <authorList>
            <person name="Perez M."/>
            <person name="Aroh O."/>
            <person name="Sun Y."/>
            <person name="Lan Y."/>
            <person name="Juniper S.K."/>
            <person name="Young C.R."/>
            <person name="Angers B."/>
            <person name="Qian P.Y."/>
        </authorList>
    </citation>
    <scope>NUCLEOTIDE SEQUENCE</scope>
    <source>
        <strain evidence="5">R07B-5</strain>
    </source>
</reference>
<dbReference type="GO" id="GO:0007411">
    <property type="term" value="P:axon guidance"/>
    <property type="evidence" value="ECO:0007669"/>
    <property type="project" value="TreeGrafter"/>
</dbReference>
<evidence type="ECO:0000256" key="1">
    <source>
        <dbReference type="ARBA" id="ARBA00023157"/>
    </source>
</evidence>
<dbReference type="Gene3D" id="2.60.120.260">
    <property type="entry name" value="Galactose-binding domain-like"/>
    <property type="match status" value="1"/>
</dbReference>
<dbReference type="EMBL" id="JAODUO010000256">
    <property type="protein sequence ID" value="KAK2184715.1"/>
    <property type="molecule type" value="Genomic_DNA"/>
</dbReference>
<sequence>MGPLYILSCLVLCIVQSRADETHIACYDDRGRPQRCIPPFENAAFNVHVEASNTCGLREAEEYCLQTGVTGATKSCHICDAQAHPATYLTDFHNSKVPTWWQSQTMLQDVQYPRSVNLTLHLGECV</sequence>
<name>A0AAD9UCY3_RIDPI</name>
<dbReference type="Pfam" id="PF00055">
    <property type="entry name" value="Laminin_N"/>
    <property type="match status" value="1"/>
</dbReference>
<gene>
    <name evidence="5" type="ORF">NP493_256g04060</name>
</gene>
<dbReference type="GO" id="GO:0005604">
    <property type="term" value="C:basement membrane"/>
    <property type="evidence" value="ECO:0007669"/>
    <property type="project" value="TreeGrafter"/>
</dbReference>
<dbReference type="InterPro" id="IPR050440">
    <property type="entry name" value="Laminin/Netrin_ECM"/>
</dbReference>